<evidence type="ECO:0000259" key="2">
    <source>
        <dbReference type="Pfam" id="PF22725"/>
    </source>
</evidence>
<dbReference type="AlphaFoldDB" id="A0A0M0LIW3"/>
<dbReference type="Gene3D" id="3.30.360.10">
    <property type="entry name" value="Dihydrodipicolinate Reductase, domain 2"/>
    <property type="match status" value="1"/>
</dbReference>
<dbReference type="InterPro" id="IPR052515">
    <property type="entry name" value="Gfo/Idh/MocA_Oxidoreductase"/>
</dbReference>
<dbReference type="Proteomes" id="UP000037558">
    <property type="component" value="Unassembled WGS sequence"/>
</dbReference>
<dbReference type="Gene3D" id="3.40.50.720">
    <property type="entry name" value="NAD(P)-binding Rossmann-like Domain"/>
    <property type="match status" value="1"/>
</dbReference>
<dbReference type="GO" id="GO:0000166">
    <property type="term" value="F:nucleotide binding"/>
    <property type="evidence" value="ECO:0007669"/>
    <property type="project" value="InterPro"/>
</dbReference>
<feature type="domain" description="Gfo/Idh/MocA-like oxidoreductase N-terminal" evidence="1">
    <location>
        <begin position="5"/>
        <end position="123"/>
    </location>
</feature>
<dbReference type="InterPro" id="IPR055170">
    <property type="entry name" value="GFO_IDH_MocA-like_dom"/>
</dbReference>
<dbReference type="PANTHER" id="PTHR43249:SF1">
    <property type="entry name" value="D-GLUCOSIDE 3-DEHYDROGENASE"/>
    <property type="match status" value="1"/>
</dbReference>
<gene>
    <name evidence="3" type="ORF">AMD01_03775</name>
</gene>
<comment type="caution">
    <text evidence="3">The sequence shown here is derived from an EMBL/GenBank/DDBJ whole genome shotgun (WGS) entry which is preliminary data.</text>
</comment>
<dbReference type="SUPFAM" id="SSF55347">
    <property type="entry name" value="Glyceraldehyde-3-phosphate dehydrogenase-like, C-terminal domain"/>
    <property type="match status" value="1"/>
</dbReference>
<dbReference type="Pfam" id="PF22725">
    <property type="entry name" value="GFO_IDH_MocA_C3"/>
    <property type="match status" value="1"/>
</dbReference>
<sequence>MTTTRVGVIGAGSIAADAHIPFLLNIPHVTIAAIADLQRKRAEEVAAQFNIPSFYRDAVEMLESEKLDGVFICTSNHSHIPLALEAAKRGVHVFIEKPIGVSLLEVEHYLQVAKTNHVLTMVGMTHRFRRDVQIAKELIERGDLGDIYHVNARFLRRRGTPKGWFTQHALSGGGAMMDTGVHVLDLAWYLLGEPKPLSVSASSQKGVGDYKTRYNTSWSSSEKDQSHLFDVEDFTSAYIRFHNKANVNIQVSWAVNGPQDEDIVLELFGTKGGLQLTPLTLFKEENHLFVETKPTYEKNIPFADELQHFISCIRTNEPPLISGTQGLAVLKMIQAIYESSRTSSEQVMK</sequence>
<dbReference type="InterPro" id="IPR036291">
    <property type="entry name" value="NAD(P)-bd_dom_sf"/>
</dbReference>
<name>A0A0M0LIW3_9BACI</name>
<dbReference type="SUPFAM" id="SSF51735">
    <property type="entry name" value="NAD(P)-binding Rossmann-fold domains"/>
    <property type="match status" value="1"/>
</dbReference>
<dbReference type="OrthoDB" id="9815825at2"/>
<accession>A0A0M0LIW3</accession>
<protein>
    <submittedName>
        <fullName evidence="3">Oxidoreductase</fullName>
    </submittedName>
</protein>
<organism evidence="3 4">
    <name type="scientific">Priestia koreensis</name>
    <dbReference type="NCBI Taxonomy" id="284581"/>
    <lineage>
        <taxon>Bacteria</taxon>
        <taxon>Bacillati</taxon>
        <taxon>Bacillota</taxon>
        <taxon>Bacilli</taxon>
        <taxon>Bacillales</taxon>
        <taxon>Bacillaceae</taxon>
        <taxon>Priestia</taxon>
    </lineage>
</organism>
<feature type="domain" description="GFO/IDH/MocA-like oxidoreductase" evidence="2">
    <location>
        <begin position="133"/>
        <end position="274"/>
    </location>
</feature>
<evidence type="ECO:0000313" key="3">
    <source>
        <dbReference type="EMBL" id="KOO50862.1"/>
    </source>
</evidence>
<keyword evidence="4" id="KW-1185">Reference proteome</keyword>
<proteinExistence type="predicted"/>
<dbReference type="STRING" id="284581.AMD01_03775"/>
<evidence type="ECO:0000313" key="4">
    <source>
        <dbReference type="Proteomes" id="UP000037558"/>
    </source>
</evidence>
<dbReference type="PATRIC" id="fig|284581.3.peg.1055"/>
<dbReference type="InterPro" id="IPR000683">
    <property type="entry name" value="Gfo/Idh/MocA-like_OxRdtase_N"/>
</dbReference>
<dbReference type="PANTHER" id="PTHR43249">
    <property type="entry name" value="UDP-N-ACETYL-2-AMINO-2-DEOXY-D-GLUCURONATE OXIDASE"/>
    <property type="match status" value="1"/>
</dbReference>
<dbReference type="EMBL" id="LILC01000002">
    <property type="protein sequence ID" value="KOO50862.1"/>
    <property type="molecule type" value="Genomic_DNA"/>
</dbReference>
<reference evidence="4" key="1">
    <citation type="submission" date="2015-08" db="EMBL/GenBank/DDBJ databases">
        <title>Fjat-14210 dsm16467.</title>
        <authorList>
            <person name="Liu B."/>
            <person name="Wang J."/>
            <person name="Zhu Y."/>
            <person name="Liu G."/>
            <person name="Chen Q."/>
            <person name="Chen Z."/>
            <person name="Lan J."/>
            <person name="Che J."/>
            <person name="Ge C."/>
            <person name="Shi H."/>
            <person name="Pan Z."/>
            <person name="Liu X."/>
        </authorList>
    </citation>
    <scope>NUCLEOTIDE SEQUENCE [LARGE SCALE GENOMIC DNA]</scope>
    <source>
        <strain evidence="4">DSM 16467</strain>
    </source>
</reference>
<dbReference type="RefSeq" id="WP_053400036.1">
    <property type="nucleotide sequence ID" value="NZ_LILC01000002.1"/>
</dbReference>
<evidence type="ECO:0000259" key="1">
    <source>
        <dbReference type="Pfam" id="PF01408"/>
    </source>
</evidence>
<dbReference type="Pfam" id="PF01408">
    <property type="entry name" value="GFO_IDH_MocA"/>
    <property type="match status" value="1"/>
</dbReference>